<dbReference type="InterPro" id="IPR036390">
    <property type="entry name" value="WH_DNA-bd_sf"/>
</dbReference>
<dbReference type="RefSeq" id="WP_130088026.1">
    <property type="nucleotide sequence ID" value="NZ_SEZJ01000016.1"/>
</dbReference>
<accession>A0A4V1Z799</accession>
<dbReference type="OrthoDB" id="6251841at2"/>
<dbReference type="Pfam" id="PF03466">
    <property type="entry name" value="LysR_substrate"/>
    <property type="match status" value="1"/>
</dbReference>
<proteinExistence type="inferred from homology"/>
<evidence type="ECO:0000256" key="2">
    <source>
        <dbReference type="ARBA" id="ARBA00023015"/>
    </source>
</evidence>
<dbReference type="InterPro" id="IPR005119">
    <property type="entry name" value="LysR_subst-bd"/>
</dbReference>
<dbReference type="Gene3D" id="3.40.190.10">
    <property type="entry name" value="Periplasmic binding protein-like II"/>
    <property type="match status" value="2"/>
</dbReference>
<protein>
    <submittedName>
        <fullName evidence="6">LysR family transcriptional regulator</fullName>
    </submittedName>
</protein>
<gene>
    <name evidence="6" type="ORF">ERW49_15595</name>
</gene>
<feature type="domain" description="LysR substrate-binding" evidence="5">
    <location>
        <begin position="109"/>
        <end position="242"/>
    </location>
</feature>
<reference evidence="6 7" key="1">
    <citation type="submission" date="2019-02" db="EMBL/GenBank/DDBJ databases">
        <title>Genome sequences of Aliivibrio finisterrensis strains from farmed Atlantic salmon.</title>
        <authorList>
            <person name="Bowman J.P."/>
        </authorList>
    </citation>
    <scope>NUCLEOTIDE SEQUENCE [LARGE SCALE GENOMIC DNA]</scope>
    <source>
        <strain evidence="6 7">A32</strain>
    </source>
</reference>
<dbReference type="Proteomes" id="UP000293465">
    <property type="component" value="Unassembled WGS sequence"/>
</dbReference>
<dbReference type="InterPro" id="IPR050389">
    <property type="entry name" value="LysR-type_TF"/>
</dbReference>
<dbReference type="GeneID" id="56276494"/>
<dbReference type="PANTHER" id="PTHR30118">
    <property type="entry name" value="HTH-TYPE TRANSCRIPTIONAL REGULATOR LEUO-RELATED"/>
    <property type="match status" value="1"/>
</dbReference>
<dbReference type="PANTHER" id="PTHR30118:SF15">
    <property type="entry name" value="TRANSCRIPTIONAL REGULATORY PROTEIN"/>
    <property type="match status" value="1"/>
</dbReference>
<keyword evidence="2" id="KW-0805">Transcription regulation</keyword>
<evidence type="ECO:0000313" key="6">
    <source>
        <dbReference type="EMBL" id="RYU44580.1"/>
    </source>
</evidence>
<evidence type="ECO:0000256" key="4">
    <source>
        <dbReference type="ARBA" id="ARBA00023163"/>
    </source>
</evidence>
<dbReference type="EMBL" id="SEZJ01000016">
    <property type="protein sequence ID" value="RYU44580.1"/>
    <property type="molecule type" value="Genomic_DNA"/>
</dbReference>
<name>A0A4V1Z799_9GAMM</name>
<keyword evidence="4" id="KW-0804">Transcription</keyword>
<comment type="caution">
    <text evidence="6">The sequence shown here is derived from an EMBL/GenBank/DDBJ whole genome shotgun (WGS) entry which is preliminary data.</text>
</comment>
<dbReference type="AlphaFoldDB" id="A0A4V1Z799"/>
<dbReference type="GO" id="GO:0003677">
    <property type="term" value="F:DNA binding"/>
    <property type="evidence" value="ECO:0007669"/>
    <property type="project" value="UniProtKB-KW"/>
</dbReference>
<dbReference type="InterPro" id="IPR036388">
    <property type="entry name" value="WH-like_DNA-bd_sf"/>
</dbReference>
<dbReference type="SUPFAM" id="SSF53850">
    <property type="entry name" value="Periplasmic binding protein-like II"/>
    <property type="match status" value="1"/>
</dbReference>
<evidence type="ECO:0000256" key="1">
    <source>
        <dbReference type="ARBA" id="ARBA00009437"/>
    </source>
</evidence>
<organism evidence="6 7">
    <name type="scientific">Aliivibrio finisterrensis</name>
    <dbReference type="NCBI Taxonomy" id="511998"/>
    <lineage>
        <taxon>Bacteria</taxon>
        <taxon>Pseudomonadati</taxon>
        <taxon>Pseudomonadota</taxon>
        <taxon>Gammaproteobacteria</taxon>
        <taxon>Vibrionales</taxon>
        <taxon>Vibrionaceae</taxon>
        <taxon>Aliivibrio</taxon>
    </lineage>
</organism>
<evidence type="ECO:0000259" key="5">
    <source>
        <dbReference type="Pfam" id="PF03466"/>
    </source>
</evidence>
<dbReference type="Gene3D" id="1.10.10.10">
    <property type="entry name" value="Winged helix-like DNA-binding domain superfamily/Winged helix DNA-binding domain"/>
    <property type="match status" value="1"/>
</dbReference>
<evidence type="ECO:0000256" key="3">
    <source>
        <dbReference type="ARBA" id="ARBA00023125"/>
    </source>
</evidence>
<dbReference type="SUPFAM" id="SSF46785">
    <property type="entry name" value="Winged helix' DNA-binding domain"/>
    <property type="match status" value="1"/>
</dbReference>
<comment type="similarity">
    <text evidence="1">Belongs to the LysR transcriptional regulatory family.</text>
</comment>
<keyword evidence="3" id="KW-0238">DNA-binding</keyword>
<dbReference type="GO" id="GO:0006355">
    <property type="term" value="P:regulation of DNA-templated transcription"/>
    <property type="evidence" value="ECO:0007669"/>
    <property type="project" value="TreeGrafter"/>
</dbReference>
<sequence length="302" mass="34358">MKNSIDLNLYRFLDSLYEQKSLAKVCHTLDISRATFNRYLSECRELFGNELFIANKGLYAPTLFTTQLINIIKAPLEQLEQAQQTAKSFNNKDANIEYIFHLANPLSSMLTVPLLQGLTQDDWHPKISIVDWSLEGIEFPKSGALSIGISGYPNQLNERIIERKLGELDLFVYVSKQHPLACSSQISLSDLAQFDTVRVSMGNLDDNTYYERLRKQTGINLAQKLTVSSVASAIECVEISQYAFVCFDILKNKLPINVCKLPLTLNNKAMTFSVGIQYHRAYYQHPIIKNIEKLLIQNLESH</sequence>
<dbReference type="CDD" id="cd05466">
    <property type="entry name" value="PBP2_LTTR_substrate"/>
    <property type="match status" value="1"/>
</dbReference>
<evidence type="ECO:0000313" key="7">
    <source>
        <dbReference type="Proteomes" id="UP000293465"/>
    </source>
</evidence>